<dbReference type="Proteomes" id="UP000584374">
    <property type="component" value="Unassembled WGS sequence"/>
</dbReference>
<keyword evidence="1" id="KW-0472">Membrane</keyword>
<dbReference type="AlphaFoldDB" id="A0A840Q8T8"/>
<sequence>MADRRRRPGLDHRPTRAAGDVLVVPLVLGAVYALLRWAEPQMPPWLTRILLGSNTPPTYPPTE</sequence>
<reference evidence="2 3" key="1">
    <citation type="submission" date="2020-08" db="EMBL/GenBank/DDBJ databases">
        <title>Sequencing the genomes of 1000 actinobacteria strains.</title>
        <authorList>
            <person name="Klenk H.-P."/>
        </authorList>
    </citation>
    <scope>NUCLEOTIDE SEQUENCE [LARGE SCALE GENOMIC DNA]</scope>
    <source>
        <strain evidence="2 3">DSM 45584</strain>
    </source>
</reference>
<proteinExistence type="predicted"/>
<comment type="caution">
    <text evidence="2">The sequence shown here is derived from an EMBL/GenBank/DDBJ whole genome shotgun (WGS) entry which is preliminary data.</text>
</comment>
<evidence type="ECO:0000313" key="2">
    <source>
        <dbReference type="EMBL" id="MBB5155098.1"/>
    </source>
</evidence>
<gene>
    <name evidence="2" type="ORF">BJ970_002632</name>
</gene>
<keyword evidence="3" id="KW-1185">Reference proteome</keyword>
<dbReference type="RefSeq" id="WP_246470835.1">
    <property type="nucleotide sequence ID" value="NZ_JACHIW010000001.1"/>
</dbReference>
<evidence type="ECO:0000313" key="3">
    <source>
        <dbReference type="Proteomes" id="UP000584374"/>
    </source>
</evidence>
<organism evidence="2 3">
    <name type="scientific">Saccharopolyspora phatthalungensis</name>
    <dbReference type="NCBI Taxonomy" id="664693"/>
    <lineage>
        <taxon>Bacteria</taxon>
        <taxon>Bacillati</taxon>
        <taxon>Actinomycetota</taxon>
        <taxon>Actinomycetes</taxon>
        <taxon>Pseudonocardiales</taxon>
        <taxon>Pseudonocardiaceae</taxon>
        <taxon>Saccharopolyspora</taxon>
    </lineage>
</organism>
<name>A0A840Q8T8_9PSEU</name>
<protein>
    <submittedName>
        <fullName evidence="2">Uncharacterized protein</fullName>
    </submittedName>
</protein>
<keyword evidence="1" id="KW-0812">Transmembrane</keyword>
<keyword evidence="1" id="KW-1133">Transmembrane helix</keyword>
<feature type="transmembrane region" description="Helical" evidence="1">
    <location>
        <begin position="21"/>
        <end position="38"/>
    </location>
</feature>
<evidence type="ECO:0000256" key="1">
    <source>
        <dbReference type="SAM" id="Phobius"/>
    </source>
</evidence>
<accession>A0A840Q8T8</accession>
<dbReference type="EMBL" id="JACHIW010000001">
    <property type="protein sequence ID" value="MBB5155098.1"/>
    <property type="molecule type" value="Genomic_DNA"/>
</dbReference>